<dbReference type="Proteomes" id="UP001459714">
    <property type="component" value="Unassembled WGS sequence"/>
</dbReference>
<dbReference type="EMBL" id="JBBYAK010000001">
    <property type="protein sequence ID" value="MEL3958212.1"/>
    <property type="molecule type" value="Genomic_DNA"/>
</dbReference>
<evidence type="ECO:0008006" key="3">
    <source>
        <dbReference type="Google" id="ProtNLM"/>
    </source>
</evidence>
<evidence type="ECO:0000313" key="1">
    <source>
        <dbReference type="EMBL" id="MEL3958212.1"/>
    </source>
</evidence>
<sequence>MTGINSKGTKTAKFDRDLFFNIGKGNLPITGNAINFMLYTMPYVAKDGRIYCSKQQIRTALYLQHKTLNRVISELKLLGLLSEKDGFLYSHFHVLSNGEKEGKGYMKNIKAFTSNDILFSNINKKRFFLYIASFSRIGVPKLVSVEALYSNKYHSGVDYIESYQELCEILFEFVQKGYFVVYINGQRYDNTSTDFEQVFHSYCGYDQVTGKQRMSKIKKHNIAIQIHEKLAKDVIDNQASKEEFKYFAEQYNIYHELMRPETIPFFINIQNELFDLFGSVGVELYRHALVSYFSAEEENVLYHDLMSNKNETKAANALMDFYLMKDVQSIIVNVLAKENTNDSIVQYFMNKNHFSNLINYFVQKSSDNHKILLDEALEEHNIQLNDLVKMSSNQNTMDNHWVLLNNHISDIYQHIHIENMENQNQKEIIRQWAKEGILAKKEWIKQASEQLKKKITPFISRETIEIKDIHSFVKTKANRKNSKDSYADQRRNLRKQFTERVKAINIDDITINF</sequence>
<accession>A0ABU9JZA2</accession>
<name>A0ABU9JZA2_9BACI</name>
<comment type="caution">
    <text evidence="1">The sequence shown here is derived from an EMBL/GenBank/DDBJ whole genome shotgun (WGS) entry which is preliminary data.</text>
</comment>
<reference evidence="1 2" key="1">
    <citation type="submission" date="2024-03" db="EMBL/GenBank/DDBJ databases">
        <title>Bacilli Hybrid Assemblies.</title>
        <authorList>
            <person name="Kovac J."/>
        </authorList>
    </citation>
    <scope>NUCLEOTIDE SEQUENCE [LARGE SCALE GENOMIC DNA]</scope>
    <source>
        <strain evidence="1 2">FSL M8-0022</strain>
    </source>
</reference>
<dbReference type="RefSeq" id="WP_342020429.1">
    <property type="nucleotide sequence ID" value="NZ_JBBYAK010000001.1"/>
</dbReference>
<gene>
    <name evidence="1" type="ORF">NST17_13550</name>
</gene>
<protein>
    <recommendedName>
        <fullName evidence="3">Replication initiation protein</fullName>
    </recommendedName>
</protein>
<evidence type="ECO:0000313" key="2">
    <source>
        <dbReference type="Proteomes" id="UP001459714"/>
    </source>
</evidence>
<proteinExistence type="predicted"/>
<organism evidence="1 2">
    <name type="scientific">Caldifermentibacillus hisashii</name>
    <dbReference type="NCBI Taxonomy" id="996558"/>
    <lineage>
        <taxon>Bacteria</taxon>
        <taxon>Bacillati</taxon>
        <taxon>Bacillota</taxon>
        <taxon>Bacilli</taxon>
        <taxon>Bacillales</taxon>
        <taxon>Bacillaceae</taxon>
        <taxon>Caldifermentibacillus</taxon>
    </lineage>
</organism>
<keyword evidence="2" id="KW-1185">Reference proteome</keyword>